<evidence type="ECO:0000313" key="3">
    <source>
        <dbReference type="EMBL" id="PRH85185.1"/>
    </source>
</evidence>
<dbReference type="OrthoDB" id="9805051at2"/>
<comment type="subcellular location">
    <subcellularLocation>
        <location evidence="2">Cytoplasm</location>
    </subcellularLocation>
</comment>
<keyword evidence="2" id="KW-0963">Cytoplasm</keyword>
<dbReference type="PANTHER" id="PTHR33515">
    <property type="entry name" value="RIBOSOME-BINDING FACTOR A, CHLOROPLASTIC-RELATED"/>
    <property type="match status" value="1"/>
</dbReference>
<dbReference type="InterPro" id="IPR020053">
    <property type="entry name" value="Ribosome-bd_factorA_CS"/>
</dbReference>
<dbReference type="HAMAP" id="MF_00003">
    <property type="entry name" value="RbfA"/>
    <property type="match status" value="1"/>
</dbReference>
<proteinExistence type="inferred from homology"/>
<dbReference type="Proteomes" id="UP000237682">
    <property type="component" value="Unassembled WGS sequence"/>
</dbReference>
<evidence type="ECO:0000256" key="2">
    <source>
        <dbReference type="HAMAP-Rule" id="MF_00003"/>
    </source>
</evidence>
<evidence type="ECO:0000256" key="1">
    <source>
        <dbReference type="ARBA" id="ARBA00022517"/>
    </source>
</evidence>
<keyword evidence="1 2" id="KW-0690">Ribosome biogenesis</keyword>
<protein>
    <recommendedName>
        <fullName evidence="2">Ribosome-binding factor A</fullName>
    </recommendedName>
</protein>
<dbReference type="NCBIfam" id="TIGR00082">
    <property type="entry name" value="rbfA"/>
    <property type="match status" value="1"/>
</dbReference>
<dbReference type="InterPro" id="IPR000238">
    <property type="entry name" value="RbfA"/>
</dbReference>
<comment type="function">
    <text evidence="2">One of several proteins that assist in the late maturation steps of the functional core of the 30S ribosomal subunit. Associates with free 30S ribosomal subunits (but not with 30S subunits that are part of 70S ribosomes or polysomes). Required for efficient processing of 16S rRNA. May interact with the 5'-terminal helix region of 16S rRNA.</text>
</comment>
<dbReference type="Pfam" id="PF02033">
    <property type="entry name" value="RBFA"/>
    <property type="match status" value="1"/>
</dbReference>
<reference evidence="3 4" key="1">
    <citation type="submission" date="2018-02" db="EMBL/GenBank/DDBJ databases">
        <title>Whole genome sequencing of endophytic bacterium.</title>
        <authorList>
            <person name="Eedara R."/>
            <person name="Podile A.R."/>
        </authorList>
    </citation>
    <scope>NUCLEOTIDE SEQUENCE [LARGE SCALE GENOMIC DNA]</scope>
    <source>
        <strain evidence="3 4">RP1T</strain>
    </source>
</reference>
<dbReference type="GO" id="GO:0043024">
    <property type="term" value="F:ribosomal small subunit binding"/>
    <property type="evidence" value="ECO:0007669"/>
    <property type="project" value="TreeGrafter"/>
</dbReference>
<dbReference type="PANTHER" id="PTHR33515:SF1">
    <property type="entry name" value="RIBOSOME-BINDING FACTOR A, CHLOROPLASTIC-RELATED"/>
    <property type="match status" value="1"/>
</dbReference>
<dbReference type="PROSITE" id="PS01319">
    <property type="entry name" value="RBFA"/>
    <property type="match status" value="1"/>
</dbReference>
<dbReference type="GO" id="GO:0030490">
    <property type="term" value="P:maturation of SSU-rRNA"/>
    <property type="evidence" value="ECO:0007669"/>
    <property type="project" value="UniProtKB-UniRule"/>
</dbReference>
<dbReference type="InterPro" id="IPR015946">
    <property type="entry name" value="KH_dom-like_a/b"/>
</dbReference>
<dbReference type="Gene3D" id="3.30.300.20">
    <property type="match status" value="1"/>
</dbReference>
<accession>A0A2S9Q767</accession>
<gene>
    <name evidence="2" type="primary">rbfA</name>
    <name evidence="3" type="ORF">C5L14_22250</name>
</gene>
<dbReference type="NCBIfam" id="NF001802">
    <property type="entry name" value="PRK00521.2-5"/>
    <property type="match status" value="1"/>
</dbReference>
<dbReference type="RefSeq" id="WP_105864277.1">
    <property type="nucleotide sequence ID" value="NZ_PUEJ01000009.1"/>
</dbReference>
<dbReference type="GO" id="GO:0005829">
    <property type="term" value="C:cytosol"/>
    <property type="evidence" value="ECO:0007669"/>
    <property type="project" value="TreeGrafter"/>
</dbReference>
<sequence length="141" mass="15786">MPRLTPSSSKAPSQRQLRVAELIRHAIADILQRGEIMDPVLEGKVITVPEVRMSPDLKVATVYVMPLGGGDGEAVIRALASHAKYLRGLIARRVTMKYAPNFRFLIDTTFDYASKVDTLLRQPEVSRDLEQKLPGQEEDEE</sequence>
<evidence type="ECO:0000313" key="4">
    <source>
        <dbReference type="Proteomes" id="UP000237682"/>
    </source>
</evidence>
<comment type="similarity">
    <text evidence="2">Belongs to the RbfA family.</text>
</comment>
<organism evidence="3 4">
    <name type="scientific">Labrys okinawensis</name>
    <dbReference type="NCBI Taxonomy" id="346911"/>
    <lineage>
        <taxon>Bacteria</taxon>
        <taxon>Pseudomonadati</taxon>
        <taxon>Pseudomonadota</taxon>
        <taxon>Alphaproteobacteria</taxon>
        <taxon>Hyphomicrobiales</taxon>
        <taxon>Xanthobacteraceae</taxon>
        <taxon>Labrys</taxon>
    </lineage>
</organism>
<dbReference type="SUPFAM" id="SSF89919">
    <property type="entry name" value="Ribosome-binding factor A, RbfA"/>
    <property type="match status" value="1"/>
</dbReference>
<comment type="caution">
    <text evidence="3">The sequence shown here is derived from an EMBL/GenBank/DDBJ whole genome shotgun (WGS) entry which is preliminary data.</text>
</comment>
<name>A0A2S9Q767_9HYPH</name>
<dbReference type="InterPro" id="IPR023799">
    <property type="entry name" value="RbfA_dom_sf"/>
</dbReference>
<comment type="subunit">
    <text evidence="2">Monomer. Binds 30S ribosomal subunits, but not 50S ribosomal subunits or 70S ribosomes.</text>
</comment>
<keyword evidence="4" id="KW-1185">Reference proteome</keyword>
<dbReference type="EMBL" id="PUEJ01000009">
    <property type="protein sequence ID" value="PRH85185.1"/>
    <property type="molecule type" value="Genomic_DNA"/>
</dbReference>
<dbReference type="AlphaFoldDB" id="A0A2S9Q767"/>